<keyword evidence="3" id="KW-1185">Reference proteome</keyword>
<feature type="region of interest" description="Disordered" evidence="1">
    <location>
        <begin position="36"/>
        <end position="73"/>
    </location>
</feature>
<evidence type="ECO:0000313" key="2">
    <source>
        <dbReference type="EMBL" id="OJT14805.1"/>
    </source>
</evidence>
<organism evidence="2 3">
    <name type="scientific">Trametes pubescens</name>
    <name type="common">White-rot fungus</name>
    <dbReference type="NCBI Taxonomy" id="154538"/>
    <lineage>
        <taxon>Eukaryota</taxon>
        <taxon>Fungi</taxon>
        <taxon>Dikarya</taxon>
        <taxon>Basidiomycota</taxon>
        <taxon>Agaricomycotina</taxon>
        <taxon>Agaricomycetes</taxon>
        <taxon>Polyporales</taxon>
        <taxon>Polyporaceae</taxon>
        <taxon>Trametes</taxon>
    </lineage>
</organism>
<reference evidence="2 3" key="1">
    <citation type="submission" date="2016-10" db="EMBL/GenBank/DDBJ databases">
        <title>Genome sequence of the basidiomycete white-rot fungus Trametes pubescens.</title>
        <authorList>
            <person name="Makela M.R."/>
            <person name="Granchi Z."/>
            <person name="Peng M."/>
            <person name="De Vries R.P."/>
            <person name="Grigoriev I."/>
            <person name="Riley R."/>
            <person name="Hilden K."/>
        </authorList>
    </citation>
    <scope>NUCLEOTIDE SEQUENCE [LARGE SCALE GENOMIC DNA]</scope>
    <source>
        <strain evidence="2 3">FBCC735</strain>
    </source>
</reference>
<comment type="caution">
    <text evidence="2">The sequence shown here is derived from an EMBL/GenBank/DDBJ whole genome shotgun (WGS) entry which is preliminary data.</text>
</comment>
<dbReference type="OrthoDB" id="10559982at2759"/>
<gene>
    <name evidence="2" type="ORF">TRAPUB_8599</name>
</gene>
<dbReference type="EMBL" id="MNAD01000234">
    <property type="protein sequence ID" value="OJT14805.1"/>
    <property type="molecule type" value="Genomic_DNA"/>
</dbReference>
<dbReference type="AlphaFoldDB" id="A0A1M2W4K6"/>
<protein>
    <submittedName>
        <fullName evidence="2">Uncharacterized protein</fullName>
    </submittedName>
</protein>
<dbReference type="Proteomes" id="UP000184267">
    <property type="component" value="Unassembled WGS sequence"/>
</dbReference>
<proteinExistence type="predicted"/>
<sequence>MDLVQFFDDSLFSFSNPHSEFDRLFDHAFPGRVAAAPHHQVQQANSTSRVLRPSPDAHDDKAKNIVRPASAKV</sequence>
<evidence type="ECO:0000313" key="3">
    <source>
        <dbReference type="Proteomes" id="UP000184267"/>
    </source>
</evidence>
<accession>A0A1M2W4K6</accession>
<name>A0A1M2W4K6_TRAPU</name>
<evidence type="ECO:0000256" key="1">
    <source>
        <dbReference type="SAM" id="MobiDB-lite"/>
    </source>
</evidence>